<reference evidence="2" key="2">
    <citation type="submission" date="2013-11" db="EMBL/GenBank/DDBJ databases">
        <title>Genome sequences of clinical and environmental isolates of Serratia marcescens.</title>
        <authorList>
            <person name="Iguchi A."/>
            <person name="Komatsu H."/>
            <person name="Nagaya Y."/>
            <person name="Ogura Y."/>
            <person name="Katsura K."/>
            <person name="Kurokawa K."/>
            <person name="Ooka T."/>
            <person name="Hattori M."/>
            <person name="Gotoh N."/>
            <person name="Thomson N."/>
            <person name="Hayashi T."/>
        </authorList>
    </citation>
    <scope>NUCLEOTIDE SEQUENCE [LARGE SCALE GENOMIC DNA]</scope>
    <source>
        <strain evidence="2">Db11</strain>
    </source>
</reference>
<dbReference type="RefSeq" id="WP_025303611.1">
    <property type="nucleotide sequence ID" value="NZ_HG326223.1"/>
</dbReference>
<name>A0ABC9IL18_SERMA</name>
<accession>A0ABC9IL18</accession>
<dbReference type="KEGG" id="smac:SMDB11_2636"/>
<protein>
    <submittedName>
        <fullName evidence="1">Phage protein</fullName>
    </submittedName>
</protein>
<dbReference type="Proteomes" id="UP000018979">
    <property type="component" value="Chromosome I"/>
</dbReference>
<dbReference type="EMBL" id="HG326223">
    <property type="protein sequence ID" value="CDG13207.1"/>
    <property type="molecule type" value="Genomic_DNA"/>
</dbReference>
<evidence type="ECO:0000313" key="1">
    <source>
        <dbReference type="EMBL" id="CDG13207.1"/>
    </source>
</evidence>
<dbReference type="AlphaFoldDB" id="A0ABC9IL18"/>
<proteinExistence type="predicted"/>
<organism evidence="1 2">
    <name type="scientific">Serratia marcescens subsp. marcescens Db11</name>
    <dbReference type="NCBI Taxonomy" id="273526"/>
    <lineage>
        <taxon>Bacteria</taxon>
        <taxon>Pseudomonadati</taxon>
        <taxon>Pseudomonadota</taxon>
        <taxon>Gammaproteobacteria</taxon>
        <taxon>Enterobacterales</taxon>
        <taxon>Yersiniaceae</taxon>
        <taxon>Serratia</taxon>
    </lineage>
</organism>
<reference evidence="1 2" key="3">
    <citation type="journal article" date="2014" name="Genome Biol. Evol.">
        <title>Genome evolution and plasticity of Serratia marcescens, an important multidrug-resistant nosocomial pathogen.</title>
        <authorList>
            <person name="Iguchi A."/>
            <person name="Nagaya Y."/>
            <person name="Pradel E."/>
            <person name="Ooka T."/>
            <person name="Ogura Y."/>
            <person name="Katsura K."/>
            <person name="Kurokawa K."/>
            <person name="Oshima K."/>
            <person name="Hattori M."/>
            <person name="Parkhill J."/>
            <person name="Sebaihia M."/>
            <person name="Coulthurst S.J."/>
            <person name="Gotoh N."/>
            <person name="Thomson N.R."/>
            <person name="Ewbank J.J."/>
            <person name="Hayashi T."/>
        </authorList>
    </citation>
    <scope>NUCLEOTIDE SEQUENCE [LARGE SCALE GENOMIC DNA]</scope>
    <source>
        <strain evidence="1 2">Db11</strain>
    </source>
</reference>
<reference evidence="1 2" key="1">
    <citation type="submission" date="2013-06" db="EMBL/GenBank/DDBJ databases">
        <authorList>
            <person name="Aslett M."/>
        </authorList>
    </citation>
    <scope>NUCLEOTIDE SEQUENCE [LARGE SCALE GENOMIC DNA]</scope>
    <source>
        <strain evidence="1 2">Db11</strain>
    </source>
</reference>
<sequence length="91" mass="10825">MAKRKSNRQARLALWVPIAGYGDCFKISNRRWQVYSANYPHVWQHVKPSRSQRRSKRYLDELRIERHFKQNHSDGMSAEQAWNLAVKTVKG</sequence>
<gene>
    <name evidence="1" type="ORF">SMDB11_2636</name>
</gene>
<evidence type="ECO:0000313" key="2">
    <source>
        <dbReference type="Proteomes" id="UP000018979"/>
    </source>
</evidence>